<organism evidence="4 5">
    <name type="scientific">Lodderomyces elongisporus (strain ATCC 11503 / CBS 2605 / JCM 1781 / NBRC 1676 / NRRL YB-4239)</name>
    <name type="common">Yeast</name>
    <name type="synonym">Saccharomyces elongisporus</name>
    <dbReference type="NCBI Taxonomy" id="379508"/>
    <lineage>
        <taxon>Eukaryota</taxon>
        <taxon>Fungi</taxon>
        <taxon>Dikarya</taxon>
        <taxon>Ascomycota</taxon>
        <taxon>Saccharomycotina</taxon>
        <taxon>Pichiomycetes</taxon>
        <taxon>Debaryomycetaceae</taxon>
        <taxon>Candida/Lodderomyces clade</taxon>
        <taxon>Lodderomyces</taxon>
    </lineage>
</organism>
<name>A5DYX8_LODEL</name>
<feature type="transmembrane region" description="Helical" evidence="2">
    <location>
        <begin position="220"/>
        <end position="239"/>
    </location>
</feature>
<feature type="transmembrane region" description="Helical" evidence="2">
    <location>
        <begin position="272"/>
        <end position="290"/>
    </location>
</feature>
<dbReference type="RefSeq" id="XP_001526007.1">
    <property type="nucleotide sequence ID" value="XM_001525957.1"/>
</dbReference>
<dbReference type="AlphaFoldDB" id="A5DYX8"/>
<evidence type="ECO:0000256" key="2">
    <source>
        <dbReference type="SAM" id="Phobius"/>
    </source>
</evidence>
<reference evidence="4 5" key="1">
    <citation type="journal article" date="2009" name="Nature">
        <title>Evolution of pathogenicity and sexual reproduction in eight Candida genomes.</title>
        <authorList>
            <person name="Butler G."/>
            <person name="Rasmussen M.D."/>
            <person name="Lin M.F."/>
            <person name="Santos M.A."/>
            <person name="Sakthikumar S."/>
            <person name="Munro C.A."/>
            <person name="Rheinbay E."/>
            <person name="Grabherr M."/>
            <person name="Forche A."/>
            <person name="Reedy J.L."/>
            <person name="Agrafioti I."/>
            <person name="Arnaud M.B."/>
            <person name="Bates S."/>
            <person name="Brown A.J."/>
            <person name="Brunke S."/>
            <person name="Costanzo M.C."/>
            <person name="Fitzpatrick D.A."/>
            <person name="de Groot P.W."/>
            <person name="Harris D."/>
            <person name="Hoyer L.L."/>
            <person name="Hube B."/>
            <person name="Klis F.M."/>
            <person name="Kodira C."/>
            <person name="Lennard N."/>
            <person name="Logue M.E."/>
            <person name="Martin R."/>
            <person name="Neiman A.M."/>
            <person name="Nikolaou E."/>
            <person name="Quail M.A."/>
            <person name="Quinn J."/>
            <person name="Santos M.C."/>
            <person name="Schmitzberger F.F."/>
            <person name="Sherlock G."/>
            <person name="Shah P."/>
            <person name="Silverstein K.A."/>
            <person name="Skrzypek M.S."/>
            <person name="Soll D."/>
            <person name="Staggs R."/>
            <person name="Stansfield I."/>
            <person name="Stumpf M.P."/>
            <person name="Sudbery P.E."/>
            <person name="Srikantha T."/>
            <person name="Zeng Q."/>
            <person name="Berman J."/>
            <person name="Berriman M."/>
            <person name="Heitman J."/>
            <person name="Gow N.A."/>
            <person name="Lorenz M.C."/>
            <person name="Birren B.W."/>
            <person name="Kellis M."/>
            <person name="Cuomo C.A."/>
        </authorList>
    </citation>
    <scope>NUCLEOTIDE SEQUENCE [LARGE SCALE GENOMIC DNA]</scope>
    <source>
        <strain evidence="5">ATCC 11503 / BCRC 21390 / CBS 2605 / JCM 1781 / NBRC 1676 / NRRL YB-4239</strain>
    </source>
</reference>
<keyword evidence="2" id="KW-0812">Transmembrane</keyword>
<evidence type="ECO:0000256" key="1">
    <source>
        <dbReference type="SAM" id="MobiDB-lite"/>
    </source>
</evidence>
<proteinExistence type="predicted"/>
<feature type="region of interest" description="Disordered" evidence="1">
    <location>
        <begin position="509"/>
        <end position="528"/>
    </location>
</feature>
<feature type="transmembrane region" description="Helical" evidence="2">
    <location>
        <begin position="310"/>
        <end position="327"/>
    </location>
</feature>
<dbReference type="EMBL" id="CH981526">
    <property type="protein sequence ID" value="EDK44386.1"/>
    <property type="molecule type" value="Genomic_DNA"/>
</dbReference>
<protein>
    <submittedName>
        <fullName evidence="4">Uncharacterized protein</fullName>
    </submittedName>
</protein>
<feature type="transmembrane region" description="Helical" evidence="2">
    <location>
        <begin position="180"/>
        <end position="199"/>
    </location>
</feature>
<keyword evidence="2" id="KW-1133">Transmembrane helix</keyword>
<dbReference type="OMA" id="FNTYTIC"/>
<keyword evidence="3" id="KW-0732">Signal</keyword>
<keyword evidence="5" id="KW-1185">Reference proteome</keyword>
<evidence type="ECO:0000256" key="3">
    <source>
        <dbReference type="SAM" id="SignalP"/>
    </source>
</evidence>
<gene>
    <name evidence="4" type="ORF">LELG_02565</name>
</gene>
<dbReference type="KEGG" id="lel:PVL30_003398"/>
<dbReference type="HOGENOM" id="CLU_041160_0_0_1"/>
<evidence type="ECO:0000313" key="5">
    <source>
        <dbReference type="Proteomes" id="UP000001996"/>
    </source>
</evidence>
<dbReference type="VEuPathDB" id="FungiDB:LELG_02565"/>
<dbReference type="eggNOG" id="ENOG502T2TV">
    <property type="taxonomic scope" value="Eukaryota"/>
</dbReference>
<feature type="signal peptide" evidence="3">
    <location>
        <begin position="1"/>
        <end position="20"/>
    </location>
</feature>
<feature type="transmembrane region" description="Helical" evidence="2">
    <location>
        <begin position="404"/>
        <end position="426"/>
    </location>
</feature>
<evidence type="ECO:0000313" key="4">
    <source>
        <dbReference type="EMBL" id="EDK44386.1"/>
    </source>
</evidence>
<feature type="transmembrane region" description="Helical" evidence="2">
    <location>
        <begin position="348"/>
        <end position="374"/>
    </location>
</feature>
<sequence>MICNAIISFFFLAVATLVNAAPNDPTILTPERGVFCSPVQASPKHPNKAYIKLHPEKTSADFKIQGLVFHYPDIINFTSVPILEEFTQLYAKEKTTLYKTMLNDDGTFNVDAADGYSTDPKKYWTGPIEKDVEITIVHSGIYCVYIAPPADDTDKFDIPIVFKSYYGNLNYATHLMYSQIKWAVLLSIITFATLFNYILKFKVGENFKDLNSISVISKAVIFLVLLPFIAILIFQWLVFFLINNFLESCQSSFIITGLLFIAQFASLGYNSFISYVVLLFSMGFGVIYYHGGNSHNYRIFPQDSFKKITALLFVNLVVIFAAVVGEFQSKNSDPLVGTYGQNSFNQQGMIVTLLMALTSIFSLSWFILSMIFYFKTKKTIATFPPAADADSTDKVVSAFRKSFFIIYVLPIAVGIFGACVAGALTAKSMKSLPKYPSNTDRELVYQSALAMQALEHGIKKIILPMLWSSWLYFFTLIISIFFIWIVDNNGLIVDPNANDPIVYADVPNFNISDDEEDDEERDEEDIRV</sequence>
<accession>A5DYX8</accession>
<feature type="transmembrane region" description="Helical" evidence="2">
    <location>
        <begin position="461"/>
        <end position="486"/>
    </location>
</feature>
<feature type="compositionally biased region" description="Acidic residues" evidence="1">
    <location>
        <begin position="512"/>
        <end position="528"/>
    </location>
</feature>
<dbReference type="OrthoDB" id="4022842at2759"/>
<feature type="chain" id="PRO_5002681658" evidence="3">
    <location>
        <begin position="21"/>
        <end position="528"/>
    </location>
</feature>
<dbReference type="Proteomes" id="UP000001996">
    <property type="component" value="Unassembled WGS sequence"/>
</dbReference>
<dbReference type="GeneID" id="5233196"/>
<keyword evidence="2" id="KW-0472">Membrane</keyword>
<dbReference type="InParanoid" id="A5DYX8"/>